<dbReference type="eggNOG" id="ENOG50331IB">
    <property type="taxonomic scope" value="Bacteria"/>
</dbReference>
<dbReference type="HOGENOM" id="CLU_171088_0_0_3"/>
<dbReference type="PATRIC" id="fig|111780.3.peg.1605"/>
<dbReference type="AlphaFoldDB" id="K9XRG9"/>
<dbReference type="EMBL" id="CP003653">
    <property type="protein sequence ID" value="AFZ35108.1"/>
    <property type="molecule type" value="Genomic_DNA"/>
</dbReference>
<organism evidence="1 2">
    <name type="scientific">Stanieria cyanosphaera (strain ATCC 29371 / PCC 7437)</name>
    <dbReference type="NCBI Taxonomy" id="111780"/>
    <lineage>
        <taxon>Bacteria</taxon>
        <taxon>Bacillati</taxon>
        <taxon>Cyanobacteriota</taxon>
        <taxon>Cyanophyceae</taxon>
        <taxon>Pleurocapsales</taxon>
        <taxon>Dermocarpellaceae</taxon>
        <taxon>Stanieria</taxon>
    </lineage>
</organism>
<reference evidence="2" key="1">
    <citation type="journal article" date="2013" name="Proc. Natl. Acad. Sci. U.S.A.">
        <title>Improving the coverage of the cyanobacterial phylum using diversity-driven genome sequencing.</title>
        <authorList>
            <person name="Shih P.M."/>
            <person name="Wu D."/>
            <person name="Latifi A."/>
            <person name="Axen S.D."/>
            <person name="Fewer D.P."/>
            <person name="Talla E."/>
            <person name="Calteau A."/>
            <person name="Cai F."/>
            <person name="Tandeau de Marsac N."/>
            <person name="Rippka R."/>
            <person name="Herdman M."/>
            <person name="Sivonen K."/>
            <person name="Coursin T."/>
            <person name="Laurent T."/>
            <person name="Goodwin L."/>
            <person name="Nolan M."/>
            <person name="Davenport K.W."/>
            <person name="Han C.S."/>
            <person name="Rubin E.M."/>
            <person name="Eisen J.A."/>
            <person name="Woyke T."/>
            <person name="Gugger M."/>
            <person name="Kerfeld C.A."/>
        </authorList>
    </citation>
    <scope>NUCLEOTIDE SEQUENCE [LARGE SCALE GENOMIC DNA]</scope>
    <source>
        <strain evidence="2">ATCC 29371 / PCC 7437</strain>
    </source>
</reference>
<dbReference type="KEGG" id="scs:Sta7437_1541"/>
<name>K9XRG9_STAC7</name>
<keyword evidence="2" id="KW-1185">Reference proteome</keyword>
<gene>
    <name evidence="1" type="ordered locus">Sta7437_1541</name>
</gene>
<protein>
    <submittedName>
        <fullName evidence="1">Uncharacterized protein</fullName>
    </submittedName>
</protein>
<evidence type="ECO:0000313" key="1">
    <source>
        <dbReference type="EMBL" id="AFZ35108.1"/>
    </source>
</evidence>
<dbReference type="STRING" id="111780.Sta7437_1541"/>
<proteinExistence type="predicted"/>
<sequence length="104" mass="12160">MSVQLTIKPQTKYYFANPNLPLAVYREVVAHLRQVEGVEVGLISYPVTSQANESQDKFNYHQSQIKALWIESPQAIEPSCQERLIKILDYYAQRYEPWQQLTTK</sequence>
<dbReference type="RefSeq" id="WP_015192779.1">
    <property type="nucleotide sequence ID" value="NC_019748.1"/>
</dbReference>
<accession>K9XRG9</accession>
<evidence type="ECO:0000313" key="2">
    <source>
        <dbReference type="Proteomes" id="UP000010473"/>
    </source>
</evidence>
<dbReference type="Proteomes" id="UP000010473">
    <property type="component" value="Chromosome"/>
</dbReference>